<evidence type="ECO:0000313" key="1">
    <source>
        <dbReference type="EMBL" id="MBL4936184.1"/>
    </source>
</evidence>
<proteinExistence type="predicted"/>
<accession>A0ABS1TCX3</accession>
<gene>
    <name evidence="1" type="ORF">JK636_10480</name>
</gene>
<name>A0ABS1TCX3_9CLOT</name>
<keyword evidence="2" id="KW-1185">Reference proteome</keyword>
<reference evidence="1 2" key="1">
    <citation type="submission" date="2021-01" db="EMBL/GenBank/DDBJ databases">
        <title>Genome public.</title>
        <authorList>
            <person name="Liu C."/>
            <person name="Sun Q."/>
        </authorList>
    </citation>
    <scope>NUCLEOTIDE SEQUENCE [LARGE SCALE GENOMIC DNA]</scope>
    <source>
        <strain evidence="1 2">YIM B02515</strain>
    </source>
</reference>
<dbReference type="RefSeq" id="WP_202748865.1">
    <property type="nucleotide sequence ID" value="NZ_JAESWC010000004.1"/>
</dbReference>
<protein>
    <submittedName>
        <fullName evidence="1">Transposase</fullName>
    </submittedName>
</protein>
<dbReference type="EMBL" id="JAESWC010000004">
    <property type="protein sequence ID" value="MBL4936184.1"/>
    <property type="molecule type" value="Genomic_DNA"/>
</dbReference>
<organism evidence="1 2">
    <name type="scientific">Clostridium rhizosphaerae</name>
    <dbReference type="NCBI Taxonomy" id="2803861"/>
    <lineage>
        <taxon>Bacteria</taxon>
        <taxon>Bacillati</taxon>
        <taxon>Bacillota</taxon>
        <taxon>Clostridia</taxon>
        <taxon>Eubacteriales</taxon>
        <taxon>Clostridiaceae</taxon>
        <taxon>Clostridium</taxon>
    </lineage>
</organism>
<sequence length="485" mass="56296">MKTIELKLYKPSSNKRNVIDEALENYSRAYAYLMNKAYTEIDMIKENYKSSTGYYKTRDIVKWIDKETLKKLNRFSAEPFKDSIKLDFSAVLAGLLNNKTAKSIDGIQMNFKERPIYFCRYSKNRNYSLLYDAENNKYYAKLYLMNVKNEKRKKAMGNYDRKLDYIAEDKEPYIENDKKRSFIIVPLAFGKWQEEYLKEAINTPDILKTARLIKRNKEYYLAINIVRNVEEAPPPINYMGISRGMDKTINYAVVDNRGNILLEGYESASAFSKDKLNIIANSLVNIAGRNRCQVIVEKLTDKGDNLSYKDKQGRQYIPIMNCSNYNSLHDIISNKLKANGMKSPIRVSAVRIFSTCPYCNHNSKSNRFSNKILLCTSCGKTTEVEKAGSINLARKLIHYSSEKILIIVKKTNKGIVFVNEDIGLNYYPTNPFDCQKEFMGEIDRIITNFYENVNLEKENENYKKKLSLIKRLEADKSTLKLVEDN</sequence>
<evidence type="ECO:0000313" key="2">
    <source>
        <dbReference type="Proteomes" id="UP000632377"/>
    </source>
</evidence>
<comment type="caution">
    <text evidence="1">The sequence shown here is derived from an EMBL/GenBank/DDBJ whole genome shotgun (WGS) entry which is preliminary data.</text>
</comment>
<dbReference type="Proteomes" id="UP000632377">
    <property type="component" value="Unassembled WGS sequence"/>
</dbReference>